<feature type="binding site" evidence="5">
    <location>
        <position position="271"/>
    </location>
    <ligand>
        <name>FAD</name>
        <dbReference type="ChEBI" id="CHEBI:57692"/>
    </ligand>
</feature>
<sequence length="618" mass="67311">MLIGRNTLANAGRGVLMAWLVSAVRLLLLSVVRDSVHNNYELSGPLESQYDFIVVGGGTAGCVVAARLSEVGDWKVLVVEAGQPPPPESYVPALWQFAYFPAYPPTWSYRSTPQKYGLQSVVNREAVLTHGKAVGGSTIINGLVVSRGNRRDYDLWAAMGNIGWDYVSVLPYFIKSESYRGPPLPDTEKYHGKDGPLGVTANNMVPLNKAFVEAGRELGYPSLDPSGPEQIGFPINGMYTIRDGVRSSTSEAYLRPASSRPNLHILHSATVLQVVFDEHKRASGVKLEHKGKVMTIGARKEVVLSAGAIRSPHLLLVSGVGPQDHLQRHEVEIVADVPGVGQNLHDHVCVHGLSWTTRKGVTSSTLWNTLNFASIKQYVNNRGGGLGDTLAGVHDAWVKVSNEGDPLWPDIQLLFTPVSHAFDFGIFTPGIHGADQIRWKGYMQEIYGMDGFGMRPILLRPKSRGTITLKSGDPRQLPKIDPNYLHHPDDLQTLADGVKFSVALGNTSAFVNKFQAKFFDKPLPQCAGEVPNSNAYWTCLVTHLSSTYLHLAGSCKMAPPSDPLGVLDSHLRVRGVSGVRVVDASMMPTPLSGNPTVPIIMIAEKATDIIKQDWNVLD</sequence>
<dbReference type="AlphaFoldDB" id="A0AAW0X9W6"/>
<dbReference type="Pfam" id="PF05199">
    <property type="entry name" value="GMC_oxred_C"/>
    <property type="match status" value="1"/>
</dbReference>
<feature type="domain" description="Glucose-methanol-choline oxidoreductase N-terminal" evidence="6">
    <location>
        <begin position="307"/>
        <end position="321"/>
    </location>
</feature>
<dbReference type="InterPro" id="IPR000172">
    <property type="entry name" value="GMC_OxRdtase_N"/>
</dbReference>
<comment type="caution">
    <text evidence="7">The sequence shown here is derived from an EMBL/GenBank/DDBJ whole genome shotgun (WGS) entry which is preliminary data.</text>
</comment>
<evidence type="ECO:0000313" key="8">
    <source>
        <dbReference type="Proteomes" id="UP001445076"/>
    </source>
</evidence>
<keyword evidence="8" id="KW-1185">Reference proteome</keyword>
<keyword evidence="4 5" id="KW-0274">FAD</keyword>
<dbReference type="Gene3D" id="3.30.560.10">
    <property type="entry name" value="Glucose Oxidase, domain 3"/>
    <property type="match status" value="1"/>
</dbReference>
<dbReference type="PANTHER" id="PTHR11552:SF147">
    <property type="entry name" value="CHOLINE DEHYDROGENASE, MITOCHONDRIAL"/>
    <property type="match status" value="1"/>
</dbReference>
<dbReference type="PIRSF" id="PIRSF000137">
    <property type="entry name" value="Alcohol_oxidase"/>
    <property type="match status" value="1"/>
</dbReference>
<organism evidence="7 8">
    <name type="scientific">Cherax quadricarinatus</name>
    <name type="common">Australian red claw crayfish</name>
    <dbReference type="NCBI Taxonomy" id="27406"/>
    <lineage>
        <taxon>Eukaryota</taxon>
        <taxon>Metazoa</taxon>
        <taxon>Ecdysozoa</taxon>
        <taxon>Arthropoda</taxon>
        <taxon>Crustacea</taxon>
        <taxon>Multicrustacea</taxon>
        <taxon>Malacostraca</taxon>
        <taxon>Eumalacostraca</taxon>
        <taxon>Eucarida</taxon>
        <taxon>Decapoda</taxon>
        <taxon>Pleocyemata</taxon>
        <taxon>Astacidea</taxon>
        <taxon>Parastacoidea</taxon>
        <taxon>Parastacidae</taxon>
        <taxon>Cherax</taxon>
    </lineage>
</organism>
<evidence type="ECO:0000256" key="4">
    <source>
        <dbReference type="ARBA" id="ARBA00022827"/>
    </source>
</evidence>
<dbReference type="GO" id="GO:0050660">
    <property type="term" value="F:flavin adenine dinucleotide binding"/>
    <property type="evidence" value="ECO:0007669"/>
    <property type="project" value="InterPro"/>
</dbReference>
<dbReference type="PANTHER" id="PTHR11552">
    <property type="entry name" value="GLUCOSE-METHANOL-CHOLINE GMC OXIDOREDUCTASE"/>
    <property type="match status" value="1"/>
</dbReference>
<dbReference type="InterPro" id="IPR036188">
    <property type="entry name" value="FAD/NAD-bd_sf"/>
</dbReference>
<evidence type="ECO:0000259" key="6">
    <source>
        <dbReference type="PROSITE" id="PS00624"/>
    </source>
</evidence>
<dbReference type="Proteomes" id="UP001445076">
    <property type="component" value="Unassembled WGS sequence"/>
</dbReference>
<gene>
    <name evidence="7" type="ORF">OTU49_002527</name>
</gene>
<dbReference type="Gene3D" id="3.50.50.60">
    <property type="entry name" value="FAD/NAD(P)-binding domain"/>
    <property type="match status" value="1"/>
</dbReference>
<dbReference type="PROSITE" id="PS00624">
    <property type="entry name" value="GMC_OXRED_2"/>
    <property type="match status" value="1"/>
</dbReference>
<dbReference type="InterPro" id="IPR007867">
    <property type="entry name" value="GMC_OxRtase_C"/>
</dbReference>
<evidence type="ECO:0000256" key="3">
    <source>
        <dbReference type="ARBA" id="ARBA00022630"/>
    </source>
</evidence>
<name>A0AAW0X9W6_CHEQU</name>
<dbReference type="InterPro" id="IPR012132">
    <property type="entry name" value="GMC_OxRdtase"/>
</dbReference>
<proteinExistence type="inferred from homology"/>
<dbReference type="Pfam" id="PF00732">
    <property type="entry name" value="GMC_oxred_N"/>
    <property type="match status" value="1"/>
</dbReference>
<keyword evidence="3" id="KW-0285">Flavoprotein</keyword>
<protein>
    <recommendedName>
        <fullName evidence="6">Glucose-methanol-choline oxidoreductase N-terminal domain-containing protein</fullName>
    </recommendedName>
</protein>
<dbReference type="SUPFAM" id="SSF51905">
    <property type="entry name" value="FAD/NAD(P)-binding domain"/>
    <property type="match status" value="1"/>
</dbReference>
<comment type="similarity">
    <text evidence="2">Belongs to the GMC oxidoreductase family.</text>
</comment>
<dbReference type="EMBL" id="JARKIK010000031">
    <property type="protein sequence ID" value="KAK8741161.1"/>
    <property type="molecule type" value="Genomic_DNA"/>
</dbReference>
<evidence type="ECO:0000313" key="7">
    <source>
        <dbReference type="EMBL" id="KAK8741161.1"/>
    </source>
</evidence>
<feature type="binding site" evidence="5">
    <location>
        <position position="548"/>
    </location>
    <ligand>
        <name>substrate</name>
    </ligand>
</feature>
<accession>A0AAW0X9W6</accession>
<evidence type="ECO:0000256" key="5">
    <source>
        <dbReference type="PIRSR" id="PIRSR000137-2"/>
    </source>
</evidence>
<dbReference type="GO" id="GO:0016614">
    <property type="term" value="F:oxidoreductase activity, acting on CH-OH group of donors"/>
    <property type="evidence" value="ECO:0007669"/>
    <property type="project" value="InterPro"/>
</dbReference>
<reference evidence="7 8" key="1">
    <citation type="journal article" date="2024" name="BMC Genomics">
        <title>Genome assembly of redclaw crayfish (Cherax quadricarinatus) provides insights into its immune adaptation and hypoxia tolerance.</title>
        <authorList>
            <person name="Liu Z."/>
            <person name="Zheng J."/>
            <person name="Li H."/>
            <person name="Fang K."/>
            <person name="Wang S."/>
            <person name="He J."/>
            <person name="Zhou D."/>
            <person name="Weng S."/>
            <person name="Chi M."/>
            <person name="Gu Z."/>
            <person name="He J."/>
            <person name="Li F."/>
            <person name="Wang M."/>
        </authorList>
    </citation>
    <scope>NUCLEOTIDE SEQUENCE [LARGE SCALE GENOMIC DNA]</scope>
    <source>
        <strain evidence="7">ZL_2023a</strain>
    </source>
</reference>
<evidence type="ECO:0000256" key="1">
    <source>
        <dbReference type="ARBA" id="ARBA00001974"/>
    </source>
</evidence>
<dbReference type="SUPFAM" id="SSF54373">
    <property type="entry name" value="FAD-linked reductases, C-terminal domain"/>
    <property type="match status" value="1"/>
</dbReference>
<comment type="cofactor">
    <cofactor evidence="1 5">
        <name>FAD</name>
        <dbReference type="ChEBI" id="CHEBI:57692"/>
    </cofactor>
</comment>
<evidence type="ECO:0000256" key="2">
    <source>
        <dbReference type="ARBA" id="ARBA00010790"/>
    </source>
</evidence>
<feature type="binding site" evidence="5">
    <location>
        <begin position="141"/>
        <end position="144"/>
    </location>
    <ligand>
        <name>FAD</name>
        <dbReference type="ChEBI" id="CHEBI:57692"/>
    </ligand>
</feature>